<dbReference type="PANTHER" id="PTHR24291">
    <property type="entry name" value="CYTOCHROME P450 FAMILY 4"/>
    <property type="match status" value="1"/>
</dbReference>
<dbReference type="Proteomes" id="UP000244855">
    <property type="component" value="Unassembled WGS sequence"/>
</dbReference>
<keyword evidence="7" id="KW-1185">Reference proteome</keyword>
<dbReference type="PRINTS" id="PR00385">
    <property type="entry name" value="P450"/>
</dbReference>
<dbReference type="InterPro" id="IPR036396">
    <property type="entry name" value="Cyt_P450_sf"/>
</dbReference>
<evidence type="ECO:0000256" key="4">
    <source>
        <dbReference type="PIRSR" id="PIRSR602401-1"/>
    </source>
</evidence>
<dbReference type="EMBL" id="KZ805340">
    <property type="protein sequence ID" value="PVI02655.1"/>
    <property type="molecule type" value="Genomic_DNA"/>
</dbReference>
<protein>
    <submittedName>
        <fullName evidence="6">Cytochrome P450</fullName>
    </submittedName>
</protein>
<comment type="cofactor">
    <cofactor evidence="4">
        <name>heme</name>
        <dbReference type="ChEBI" id="CHEBI:30413"/>
    </cofactor>
</comment>
<comment type="similarity">
    <text evidence="1 5">Belongs to the cytochrome P450 family.</text>
</comment>
<dbReference type="GO" id="GO:0020037">
    <property type="term" value="F:heme binding"/>
    <property type="evidence" value="ECO:0007669"/>
    <property type="project" value="InterPro"/>
</dbReference>
<dbReference type="CDD" id="cd20615">
    <property type="entry name" value="CYP_GliC-like"/>
    <property type="match status" value="1"/>
</dbReference>
<evidence type="ECO:0000256" key="2">
    <source>
        <dbReference type="ARBA" id="ARBA00022723"/>
    </source>
</evidence>
<dbReference type="SUPFAM" id="SSF48264">
    <property type="entry name" value="Cytochrome P450"/>
    <property type="match status" value="1"/>
</dbReference>
<reference evidence="6 7" key="1">
    <citation type="journal article" date="2018" name="Sci. Rep.">
        <title>Comparative genomics provides insights into the lifestyle and reveals functional heterogeneity of dark septate endophytic fungi.</title>
        <authorList>
            <person name="Knapp D.G."/>
            <person name="Nemeth J.B."/>
            <person name="Barry K."/>
            <person name="Hainaut M."/>
            <person name="Henrissat B."/>
            <person name="Johnson J."/>
            <person name="Kuo A."/>
            <person name="Lim J.H.P."/>
            <person name="Lipzen A."/>
            <person name="Nolan M."/>
            <person name="Ohm R.A."/>
            <person name="Tamas L."/>
            <person name="Grigoriev I.V."/>
            <person name="Spatafora J.W."/>
            <person name="Nagy L.G."/>
            <person name="Kovacs G.M."/>
        </authorList>
    </citation>
    <scope>NUCLEOTIDE SEQUENCE [LARGE SCALE GENOMIC DNA]</scope>
    <source>
        <strain evidence="6 7">DSE2036</strain>
    </source>
</reference>
<organism evidence="6 7">
    <name type="scientific">Periconia macrospinosa</name>
    <dbReference type="NCBI Taxonomy" id="97972"/>
    <lineage>
        <taxon>Eukaryota</taxon>
        <taxon>Fungi</taxon>
        <taxon>Dikarya</taxon>
        <taxon>Ascomycota</taxon>
        <taxon>Pezizomycotina</taxon>
        <taxon>Dothideomycetes</taxon>
        <taxon>Pleosporomycetidae</taxon>
        <taxon>Pleosporales</taxon>
        <taxon>Massarineae</taxon>
        <taxon>Periconiaceae</taxon>
        <taxon>Periconia</taxon>
    </lineage>
</organism>
<keyword evidence="3 4" id="KW-0408">Iron</keyword>
<dbReference type="Gene3D" id="1.10.630.10">
    <property type="entry name" value="Cytochrome P450"/>
    <property type="match status" value="1"/>
</dbReference>
<dbReference type="GO" id="GO:0005506">
    <property type="term" value="F:iron ion binding"/>
    <property type="evidence" value="ECO:0007669"/>
    <property type="project" value="InterPro"/>
</dbReference>
<dbReference type="OrthoDB" id="2789670at2759"/>
<gene>
    <name evidence="6" type="ORF">DM02DRAFT_701136</name>
</gene>
<dbReference type="Pfam" id="PF00067">
    <property type="entry name" value="p450"/>
    <property type="match status" value="1"/>
</dbReference>
<dbReference type="STRING" id="97972.A0A2V1DZK2"/>
<keyword evidence="5" id="KW-0560">Oxidoreductase</keyword>
<dbReference type="PROSITE" id="PS00086">
    <property type="entry name" value="CYTOCHROME_P450"/>
    <property type="match status" value="1"/>
</dbReference>
<feature type="binding site" description="axial binding residue" evidence="4">
    <location>
        <position position="424"/>
    </location>
    <ligand>
        <name>heme</name>
        <dbReference type="ChEBI" id="CHEBI:30413"/>
    </ligand>
    <ligandPart>
        <name>Fe</name>
        <dbReference type="ChEBI" id="CHEBI:18248"/>
    </ligandPart>
</feature>
<evidence type="ECO:0000313" key="7">
    <source>
        <dbReference type="Proteomes" id="UP000244855"/>
    </source>
</evidence>
<dbReference type="InterPro" id="IPR050196">
    <property type="entry name" value="Cytochrome_P450_Monoox"/>
</dbReference>
<dbReference type="InterPro" id="IPR002401">
    <property type="entry name" value="Cyt_P450_E_grp-I"/>
</dbReference>
<keyword evidence="4 5" id="KW-0349">Heme</keyword>
<evidence type="ECO:0000256" key="5">
    <source>
        <dbReference type="RuleBase" id="RU000461"/>
    </source>
</evidence>
<dbReference type="GO" id="GO:0004497">
    <property type="term" value="F:monooxygenase activity"/>
    <property type="evidence" value="ECO:0007669"/>
    <property type="project" value="UniProtKB-KW"/>
</dbReference>
<evidence type="ECO:0000313" key="6">
    <source>
        <dbReference type="EMBL" id="PVI02655.1"/>
    </source>
</evidence>
<dbReference type="PANTHER" id="PTHR24291:SF167">
    <property type="entry name" value="CYTOCHROME P450 MONOOXYGENASE GLIC"/>
    <property type="match status" value="1"/>
</dbReference>
<dbReference type="InterPro" id="IPR001128">
    <property type="entry name" value="Cyt_P450"/>
</dbReference>
<keyword evidence="5" id="KW-0503">Monooxygenase</keyword>
<accession>A0A2V1DZK2</accession>
<sequence>MDQPIHIIAYLSRKYPILHADRNKKQSIPTCAYIFPNGQGDVAKFLEGEKNSKSWGDEHGGIYRIWSGTTPEIVLTRSADINAICKNSNTHLKATNNDGGWLMGQLLGSCLGLVSGDEWQQIKLAVARAFAKGEVAGSIEKIECLTKEHFISLHQHARLGGGTLNPVADLRMLPFWIVADHLYGPLTPVLKKQLEQLIPGREALFAQAIRGGIPRFAWSRFLPTKTNRNLSTFKRQWHSFNDTVLRACESEGRNPPIFKMYQAVKDGHITSENMYQTLDEMLFANLDVTMGAISWNVVFLATDQKVQDRVRTEIRGVRSSGDERHFSEYLLSSSTLLASSVLESARLKPLAAFTVPQAAPTTQLLSGFSVPPRTNFVIDTYAINIGNKYWGEDTQSYKPERFLERKTSETRYNYWRFGFGPRQCLGKHLAELMIRVLLVHLLENYELSLPEHSNMDKDPESWITHPNLELICKARS</sequence>
<proteinExistence type="inferred from homology"/>
<dbReference type="PRINTS" id="PR00463">
    <property type="entry name" value="EP450I"/>
</dbReference>
<dbReference type="InterPro" id="IPR017972">
    <property type="entry name" value="Cyt_P450_CS"/>
</dbReference>
<name>A0A2V1DZK2_9PLEO</name>
<evidence type="ECO:0000256" key="3">
    <source>
        <dbReference type="ARBA" id="ARBA00023004"/>
    </source>
</evidence>
<dbReference type="GO" id="GO:0016705">
    <property type="term" value="F:oxidoreductase activity, acting on paired donors, with incorporation or reduction of molecular oxygen"/>
    <property type="evidence" value="ECO:0007669"/>
    <property type="project" value="InterPro"/>
</dbReference>
<keyword evidence="2 4" id="KW-0479">Metal-binding</keyword>
<dbReference type="AlphaFoldDB" id="A0A2V1DZK2"/>
<evidence type="ECO:0000256" key="1">
    <source>
        <dbReference type="ARBA" id="ARBA00010617"/>
    </source>
</evidence>